<dbReference type="Proteomes" id="UP000663853">
    <property type="component" value="Unassembled WGS sequence"/>
</dbReference>
<comment type="catalytic activity">
    <reaction evidence="1">
        <text>Endonucleolytic cleavage of RNA, removing extra 3' nucleotides from tRNA precursor, generating 3' termini of tRNAs. A 3'-hydroxy group is left at the tRNA terminus and a 5'-phosphoryl group is left at the trailer molecule.</text>
        <dbReference type="EC" id="3.1.26.11"/>
    </reaction>
</comment>
<dbReference type="CDD" id="cd07718">
    <property type="entry name" value="RNaseZ_ELAC1_ELAC2-C-term-like_MBL-fold"/>
    <property type="match status" value="1"/>
</dbReference>
<evidence type="ECO:0000256" key="4">
    <source>
        <dbReference type="ARBA" id="ARBA00012477"/>
    </source>
</evidence>
<organism evidence="13 14">
    <name type="scientific">Rhizoctonia solani</name>
    <dbReference type="NCBI Taxonomy" id="456999"/>
    <lineage>
        <taxon>Eukaryota</taxon>
        <taxon>Fungi</taxon>
        <taxon>Dikarya</taxon>
        <taxon>Basidiomycota</taxon>
        <taxon>Agaricomycotina</taxon>
        <taxon>Agaricomycetes</taxon>
        <taxon>Cantharellales</taxon>
        <taxon>Ceratobasidiaceae</taxon>
        <taxon>Rhizoctonia</taxon>
    </lineage>
</organism>
<evidence type="ECO:0000313" key="14">
    <source>
        <dbReference type="Proteomes" id="UP000663853"/>
    </source>
</evidence>
<dbReference type="SUPFAM" id="SSF56281">
    <property type="entry name" value="Metallo-hydrolase/oxidoreductase"/>
    <property type="match status" value="1"/>
</dbReference>
<evidence type="ECO:0000256" key="10">
    <source>
        <dbReference type="ARBA" id="ARBA00022833"/>
    </source>
</evidence>
<dbReference type="InterPro" id="IPR036866">
    <property type="entry name" value="RibonucZ/Hydroxyglut_hydro"/>
</dbReference>
<keyword evidence="10" id="KW-0862">Zinc</keyword>
<evidence type="ECO:0000313" key="13">
    <source>
        <dbReference type="EMBL" id="CAE6495419.1"/>
    </source>
</evidence>
<comment type="similarity">
    <text evidence="3">Belongs to the RNase Z family.</text>
</comment>
<dbReference type="GO" id="GO:0042781">
    <property type="term" value="F:3'-tRNA processing endoribonuclease activity"/>
    <property type="evidence" value="ECO:0007669"/>
    <property type="project" value="UniProtKB-EC"/>
</dbReference>
<gene>
    <name evidence="13" type="ORF">RDB_LOCUS105819</name>
</gene>
<name>A0A8H3CUZ7_9AGAM</name>
<feature type="region of interest" description="Disordered" evidence="11">
    <location>
        <begin position="310"/>
        <end position="329"/>
    </location>
</feature>
<evidence type="ECO:0000256" key="7">
    <source>
        <dbReference type="ARBA" id="ARBA00022723"/>
    </source>
</evidence>
<evidence type="ECO:0000259" key="12">
    <source>
        <dbReference type="Pfam" id="PF12706"/>
    </source>
</evidence>
<evidence type="ECO:0000256" key="5">
    <source>
        <dbReference type="ARBA" id="ARBA00022694"/>
    </source>
</evidence>
<evidence type="ECO:0000256" key="9">
    <source>
        <dbReference type="ARBA" id="ARBA00022801"/>
    </source>
</evidence>
<dbReference type="GO" id="GO:1990180">
    <property type="term" value="P:mitochondrial tRNA 3'-end processing"/>
    <property type="evidence" value="ECO:0007669"/>
    <property type="project" value="TreeGrafter"/>
</dbReference>
<evidence type="ECO:0000256" key="1">
    <source>
        <dbReference type="ARBA" id="ARBA00000402"/>
    </source>
</evidence>
<evidence type="ECO:0000256" key="11">
    <source>
        <dbReference type="SAM" id="MobiDB-lite"/>
    </source>
</evidence>
<evidence type="ECO:0000256" key="6">
    <source>
        <dbReference type="ARBA" id="ARBA00022722"/>
    </source>
</evidence>
<feature type="compositionally biased region" description="Polar residues" evidence="11">
    <location>
        <begin position="262"/>
        <end position="274"/>
    </location>
</feature>
<feature type="region of interest" description="Disordered" evidence="11">
    <location>
        <begin position="556"/>
        <end position="592"/>
    </location>
</feature>
<keyword evidence="7" id="KW-0479">Metal-binding</keyword>
<dbReference type="PANTHER" id="PTHR12553">
    <property type="entry name" value="ZINC PHOSPHODIESTERASE ELAC PROTEIN 2"/>
    <property type="match status" value="1"/>
</dbReference>
<protein>
    <recommendedName>
        <fullName evidence="4">ribonuclease Z</fullName>
        <ecNumber evidence="4">3.1.26.11</ecNumber>
    </recommendedName>
</protein>
<reference evidence="13" key="1">
    <citation type="submission" date="2021-01" db="EMBL/GenBank/DDBJ databases">
        <authorList>
            <person name="Kaushik A."/>
        </authorList>
    </citation>
    <scope>NUCLEOTIDE SEQUENCE</scope>
    <source>
        <strain evidence="13">AG6-10EEA</strain>
    </source>
</reference>
<feature type="region of interest" description="Disordered" evidence="11">
    <location>
        <begin position="237"/>
        <end position="276"/>
    </location>
</feature>
<dbReference type="InterPro" id="IPR047151">
    <property type="entry name" value="RNZ2-like"/>
</dbReference>
<keyword evidence="5" id="KW-0819">tRNA processing</keyword>
<keyword evidence="9" id="KW-0378">Hydrolase</keyword>
<sequence>MASKAIKYDTKRGSPLAITVPKSKNTHIPSAYAKSNQRSVTHIWIDAAPSAGLVAVVNETRREYHVFELRPGWKSDGRDINWSEAIVFELAAQWLIARQCTGKVIIKCDSRAALDVFGGKKTASKHLNEVGLRLKNGREKWPFTMEAQKFDHPLGGMLMSLADGGVTNVDVFGPSGLNHFLASTRSYVFRDWMSTNATEVTHTKGFEKVYEDTFIRVYAFPMFPQVPEGVSIPVKRKASEGSLRSSSPKRLVRCNSDGVSEPNRQQYNPSTSTLKGADADEWRSTIIRDMFPGLSSQDQASLVVNKEASLPGKHRAPRPRRSLSRLPTFEGPPATSVAYLVLGPEIRGKFDPAAADALGVLKRDRGKLTKGESVTVTVDGIQNTVTPDMCMGKSEAPTGFLIIDCPTTDYIPSLPNLKGLLGIQPEAPFVLGSIYHRVGPGVLNDPRYLLWTKSIATSECNHLVASDDFSPNSISFQSSAHLSSILSELDKNMFSVPHDNGPKQDINEMGSISEELHLLAPGLVTEMTPPKPPVLKPFAGINNDLYKEDTAAHARGESILSTDDQKESFKRAREQVSELASSRTHEPAPGDDFCVTTLGTGSALPSKYRNGKFISTVIQMPNYGSIMLDCGENTWGQMCRRFGIDQTKPENAYSVLADIKCIFISHIHGDHHMGLLKLLTTRRSITPAPKEPLCLILNKASELCVREYHDLEDIGLDAENGVKIFQIEKLKGRYNRDNSLLQSNSGNSRVYSDSTPSKRFLYDIGQTHASVLSLDIIMVGVLPEAGKDVTLLIHEASMADEDWEKAAEKGHSTIGQAMEMGVRMNAKYLLLTHFSQRYPKIPIIKSGLAETALAFDYMTISTPEFWKVASYMGALEKVFESELAGDDDVVLD</sequence>
<dbReference type="GO" id="GO:0005739">
    <property type="term" value="C:mitochondrion"/>
    <property type="evidence" value="ECO:0007669"/>
    <property type="project" value="TreeGrafter"/>
</dbReference>
<dbReference type="GO" id="GO:0046872">
    <property type="term" value="F:metal ion binding"/>
    <property type="evidence" value="ECO:0007669"/>
    <property type="project" value="UniProtKB-KW"/>
</dbReference>
<dbReference type="EMBL" id="CAJMXA010003434">
    <property type="protein sequence ID" value="CAE6495419.1"/>
    <property type="molecule type" value="Genomic_DNA"/>
</dbReference>
<evidence type="ECO:0000256" key="8">
    <source>
        <dbReference type="ARBA" id="ARBA00022759"/>
    </source>
</evidence>
<comment type="cofactor">
    <cofactor evidence="2">
        <name>Zn(2+)</name>
        <dbReference type="ChEBI" id="CHEBI:29105"/>
    </cofactor>
</comment>
<keyword evidence="6" id="KW-0540">Nuclease</keyword>
<dbReference type="Gene3D" id="3.60.15.10">
    <property type="entry name" value="Ribonuclease Z/Hydroxyacylglutathione hydrolase-like"/>
    <property type="match status" value="3"/>
</dbReference>
<feature type="compositionally biased region" description="Basic residues" evidence="11">
    <location>
        <begin position="312"/>
        <end position="323"/>
    </location>
</feature>
<keyword evidence="8" id="KW-0255">Endonuclease</keyword>
<dbReference type="InterPro" id="IPR001279">
    <property type="entry name" value="Metallo-B-lactamas"/>
</dbReference>
<dbReference type="AlphaFoldDB" id="A0A8H3CUZ7"/>
<feature type="compositionally biased region" description="Basic and acidic residues" evidence="11">
    <location>
        <begin position="563"/>
        <end position="576"/>
    </location>
</feature>
<dbReference type="EC" id="3.1.26.11" evidence="4"/>
<dbReference type="PANTHER" id="PTHR12553:SF49">
    <property type="entry name" value="ZINC PHOSPHODIESTERASE ELAC PROTEIN 2"/>
    <property type="match status" value="1"/>
</dbReference>
<dbReference type="Pfam" id="PF12706">
    <property type="entry name" value="Lactamase_B_2"/>
    <property type="match status" value="1"/>
</dbReference>
<evidence type="ECO:0000256" key="2">
    <source>
        <dbReference type="ARBA" id="ARBA00001947"/>
    </source>
</evidence>
<proteinExistence type="inferred from homology"/>
<comment type="caution">
    <text evidence="13">The sequence shown here is derived from an EMBL/GenBank/DDBJ whole genome shotgun (WGS) entry which is preliminary data.</text>
</comment>
<evidence type="ECO:0000256" key="3">
    <source>
        <dbReference type="ARBA" id="ARBA00007823"/>
    </source>
</evidence>
<accession>A0A8H3CUZ7</accession>
<feature type="domain" description="Metallo-beta-lactamase" evidence="12">
    <location>
        <begin position="626"/>
        <end position="834"/>
    </location>
</feature>